<keyword evidence="3" id="KW-1185">Reference proteome</keyword>
<feature type="region of interest" description="Disordered" evidence="1">
    <location>
        <begin position="388"/>
        <end position="416"/>
    </location>
</feature>
<name>A0A9P4WL96_9PLEO</name>
<evidence type="ECO:0000256" key="1">
    <source>
        <dbReference type="SAM" id="MobiDB-lite"/>
    </source>
</evidence>
<evidence type="ECO:0000313" key="3">
    <source>
        <dbReference type="Proteomes" id="UP000758155"/>
    </source>
</evidence>
<sequence length="416" mass="46444">MVRDTIEERHPPVATQILVQEVYPTPPRTTPTGTSEDKQVPVPQNHMQQVVTIVCGDDLRSWCSVHEQTLCKHSEKMSDLSLGAVATREAYSKINEWLVQIESITVLGASPEQFEKEKLRAKLIPLILKIWEHFPLTNYQNTISKVIRETVDKQYTNGNLMPSAERPKTLKIFQGLNPNKRLHLINSEGLLDVAEEACVRLQKVKAAEKQLAKKNVSKTWAQGQLILRGASEKSVVSLVEWAYHKTLDYENADHLYDLWALATRLRFDVLAEECMDRLHQSASASLGKALSDGVPLRSLLGLHNEQDGPDATASSDDVVAAAFHRVLKDDKPPEKLSELIIDALARGMDSDMWVQVQSMVSLDTACKLIDFMIAYRDVKVEGSSNDVFHIKREGPQGGGNAQPESTEPQQQPVLTG</sequence>
<dbReference type="EMBL" id="SWKV01000059">
    <property type="protein sequence ID" value="KAF3035327.1"/>
    <property type="molecule type" value="Genomic_DNA"/>
</dbReference>
<dbReference type="AlphaFoldDB" id="A0A9P4WL96"/>
<comment type="caution">
    <text evidence="2">The sequence shown here is derived from an EMBL/GenBank/DDBJ whole genome shotgun (WGS) entry which is preliminary data.</text>
</comment>
<gene>
    <name evidence="2" type="ORF">E8E12_005746</name>
</gene>
<reference evidence="2" key="1">
    <citation type="submission" date="2019-04" db="EMBL/GenBank/DDBJ databases">
        <title>Sequencing of skin fungus with MAO and IRED activity.</title>
        <authorList>
            <person name="Marsaioli A.J."/>
            <person name="Bonatto J.M.C."/>
            <person name="Reis Junior O."/>
        </authorList>
    </citation>
    <scope>NUCLEOTIDE SEQUENCE</scope>
    <source>
        <strain evidence="2">28M1</strain>
    </source>
</reference>
<proteinExistence type="predicted"/>
<dbReference type="OrthoDB" id="3794120at2759"/>
<accession>A0A9P4WL96</accession>
<protein>
    <submittedName>
        <fullName evidence="2">Uncharacterized protein</fullName>
    </submittedName>
</protein>
<organism evidence="2 3">
    <name type="scientific">Didymella heteroderae</name>
    <dbReference type="NCBI Taxonomy" id="1769908"/>
    <lineage>
        <taxon>Eukaryota</taxon>
        <taxon>Fungi</taxon>
        <taxon>Dikarya</taxon>
        <taxon>Ascomycota</taxon>
        <taxon>Pezizomycotina</taxon>
        <taxon>Dothideomycetes</taxon>
        <taxon>Pleosporomycetidae</taxon>
        <taxon>Pleosporales</taxon>
        <taxon>Pleosporineae</taxon>
        <taxon>Didymellaceae</taxon>
        <taxon>Didymella</taxon>
    </lineage>
</organism>
<feature type="compositionally biased region" description="Polar residues" evidence="1">
    <location>
        <begin position="402"/>
        <end position="416"/>
    </location>
</feature>
<evidence type="ECO:0000313" key="2">
    <source>
        <dbReference type="EMBL" id="KAF3035327.1"/>
    </source>
</evidence>
<feature type="region of interest" description="Disordered" evidence="1">
    <location>
        <begin position="21"/>
        <end position="42"/>
    </location>
</feature>
<dbReference type="Proteomes" id="UP000758155">
    <property type="component" value="Unassembled WGS sequence"/>
</dbReference>